<accession>A0AA35NPK9</accession>
<evidence type="ECO:0000256" key="6">
    <source>
        <dbReference type="SAM" id="Phobius"/>
    </source>
</evidence>
<dbReference type="Proteomes" id="UP001162090">
    <property type="component" value="Chromosome 1"/>
</dbReference>
<evidence type="ECO:0000256" key="2">
    <source>
        <dbReference type="ARBA" id="ARBA00009160"/>
    </source>
</evidence>
<evidence type="ECO:0000256" key="4">
    <source>
        <dbReference type="ARBA" id="ARBA00022989"/>
    </source>
</evidence>
<comment type="similarity">
    <text evidence="2">Belongs to the FUN14 family.</text>
</comment>
<proteinExistence type="inferred from homology"/>
<comment type="subcellular location">
    <subcellularLocation>
        <location evidence="1">Membrane</location>
    </subcellularLocation>
</comment>
<evidence type="ECO:0000256" key="5">
    <source>
        <dbReference type="ARBA" id="ARBA00023136"/>
    </source>
</evidence>
<reference evidence="7" key="1">
    <citation type="submission" date="2022-10" db="EMBL/GenBank/DDBJ databases">
        <authorList>
            <person name="Byrne P K."/>
        </authorList>
    </citation>
    <scope>NUCLEOTIDE SEQUENCE</scope>
    <source>
        <strain evidence="7">CBS7001</strain>
    </source>
</reference>
<keyword evidence="4 6" id="KW-1133">Transmembrane helix</keyword>
<evidence type="ECO:0000313" key="8">
    <source>
        <dbReference type="Proteomes" id="UP001162090"/>
    </source>
</evidence>
<dbReference type="InterPro" id="IPR007014">
    <property type="entry name" value="FUN14"/>
</dbReference>
<feature type="transmembrane region" description="Helical" evidence="6">
    <location>
        <begin position="41"/>
        <end position="60"/>
    </location>
</feature>
<gene>
    <name evidence="7" type="primary">SUVC01G0620</name>
    <name evidence="7" type="ORF">SUVC_01G0620</name>
</gene>
<dbReference type="GO" id="GO:0016020">
    <property type="term" value="C:membrane"/>
    <property type="evidence" value="ECO:0007669"/>
    <property type="project" value="UniProtKB-SubCell"/>
</dbReference>
<keyword evidence="5 6" id="KW-0472">Membrane</keyword>
<feature type="transmembrane region" description="Helical" evidence="6">
    <location>
        <begin position="110"/>
        <end position="136"/>
    </location>
</feature>
<evidence type="ECO:0000256" key="1">
    <source>
        <dbReference type="ARBA" id="ARBA00004370"/>
    </source>
</evidence>
<protein>
    <recommendedName>
        <fullName evidence="9">Fun14p</fullName>
    </recommendedName>
</protein>
<name>A0AA35NPK9_SACUV</name>
<evidence type="ECO:0000313" key="7">
    <source>
        <dbReference type="EMBL" id="CAI4054323.1"/>
    </source>
</evidence>
<evidence type="ECO:0000256" key="3">
    <source>
        <dbReference type="ARBA" id="ARBA00022692"/>
    </source>
</evidence>
<dbReference type="EMBL" id="OX365912">
    <property type="protein sequence ID" value="CAI4054323.1"/>
    <property type="molecule type" value="Genomic_DNA"/>
</dbReference>
<dbReference type="Pfam" id="PF04930">
    <property type="entry name" value="FUN14"/>
    <property type="match status" value="1"/>
</dbReference>
<keyword evidence="3 6" id="KW-0812">Transmembrane</keyword>
<dbReference type="AlphaFoldDB" id="A0AA35NPK9"/>
<organism evidence="7 8">
    <name type="scientific">Saccharomyces uvarum</name>
    <name type="common">Yeast</name>
    <name type="synonym">Saccharomyces bayanus var. uvarum</name>
    <dbReference type="NCBI Taxonomy" id="230603"/>
    <lineage>
        <taxon>Eukaryota</taxon>
        <taxon>Fungi</taxon>
        <taxon>Dikarya</taxon>
        <taxon>Ascomycota</taxon>
        <taxon>Saccharomycotina</taxon>
        <taxon>Saccharomycetes</taxon>
        <taxon>Saccharomycetales</taxon>
        <taxon>Saccharomycetaceae</taxon>
        <taxon>Saccharomyces</taxon>
    </lineage>
</organism>
<sequence length="202" mass="22409">MSLASSMHKLMFRNLNAGKYMFKNLPLWRSKSSSIKLGVPLTRSIGLATVGVAASGLLLLNCQPSRLIFNDSLSGAAKQDSVLESWEPKVANDVAMTEEKRNKISSHKQMFLGSLFGVVLGVTVAKISILFMYVGITSMLLCEWLRYKGWIRINLKNIKSVIVLKDVDLKKLLIDGLLGTEYLGFKVFFTLSFVLSSLNANK</sequence>
<evidence type="ECO:0008006" key="9">
    <source>
        <dbReference type="Google" id="ProtNLM"/>
    </source>
</evidence>
<feature type="transmembrane region" description="Helical" evidence="6">
    <location>
        <begin position="182"/>
        <end position="200"/>
    </location>
</feature>